<dbReference type="PANTHER" id="PTHR46192">
    <property type="entry name" value="BROAD-RANGE ACID PHOSPHATASE DET1"/>
    <property type="match status" value="1"/>
</dbReference>
<dbReference type="SMART" id="SM00855">
    <property type="entry name" value="PGAM"/>
    <property type="match status" value="1"/>
</dbReference>
<dbReference type="STRING" id="33097.A0A150GGW9"/>
<feature type="region of interest" description="Disordered" evidence="1">
    <location>
        <begin position="1"/>
        <end position="240"/>
    </location>
</feature>
<dbReference type="Gene3D" id="3.40.50.1240">
    <property type="entry name" value="Phosphoglycerate mutase-like"/>
    <property type="match status" value="1"/>
</dbReference>
<gene>
    <name evidence="2" type="ORF">GPECTOR_23g23</name>
</gene>
<name>A0A150GGW9_GONPE</name>
<comment type="caution">
    <text evidence="2">The sequence shown here is derived from an EMBL/GenBank/DDBJ whole genome shotgun (WGS) entry which is preliminary data.</text>
</comment>
<evidence type="ECO:0000256" key="1">
    <source>
        <dbReference type="SAM" id="MobiDB-lite"/>
    </source>
</evidence>
<organism evidence="2 3">
    <name type="scientific">Gonium pectorale</name>
    <name type="common">Green alga</name>
    <dbReference type="NCBI Taxonomy" id="33097"/>
    <lineage>
        <taxon>Eukaryota</taxon>
        <taxon>Viridiplantae</taxon>
        <taxon>Chlorophyta</taxon>
        <taxon>core chlorophytes</taxon>
        <taxon>Chlorophyceae</taxon>
        <taxon>CS clade</taxon>
        <taxon>Chlamydomonadales</taxon>
        <taxon>Volvocaceae</taxon>
        <taxon>Gonium</taxon>
    </lineage>
</organism>
<dbReference type="OrthoDB" id="10261749at2759"/>
<feature type="region of interest" description="Disordered" evidence="1">
    <location>
        <begin position="528"/>
        <end position="552"/>
    </location>
</feature>
<feature type="compositionally biased region" description="Pro residues" evidence="1">
    <location>
        <begin position="29"/>
        <end position="39"/>
    </location>
</feature>
<evidence type="ECO:0000313" key="3">
    <source>
        <dbReference type="Proteomes" id="UP000075714"/>
    </source>
</evidence>
<protein>
    <submittedName>
        <fullName evidence="2">Uncharacterized protein</fullName>
    </submittedName>
</protein>
<dbReference type="CDD" id="cd07067">
    <property type="entry name" value="HP_PGM_like"/>
    <property type="match status" value="1"/>
</dbReference>
<dbReference type="Pfam" id="PF00300">
    <property type="entry name" value="His_Phos_1"/>
    <property type="match status" value="1"/>
</dbReference>
<dbReference type="EMBL" id="LSYV01000024">
    <property type="protein sequence ID" value="KXZ49091.1"/>
    <property type="molecule type" value="Genomic_DNA"/>
</dbReference>
<dbReference type="Proteomes" id="UP000075714">
    <property type="component" value="Unassembled WGS sequence"/>
</dbReference>
<feature type="compositionally biased region" description="Basic and acidic residues" evidence="1">
    <location>
        <begin position="185"/>
        <end position="199"/>
    </location>
</feature>
<dbReference type="AlphaFoldDB" id="A0A150GGW9"/>
<dbReference type="InterPro" id="IPR052765">
    <property type="entry name" value="PGM-Related"/>
</dbReference>
<proteinExistence type="predicted"/>
<keyword evidence="3" id="KW-1185">Reference proteome</keyword>
<dbReference type="SUPFAM" id="SSF53254">
    <property type="entry name" value="Phosphoglycerate mutase-like"/>
    <property type="match status" value="1"/>
</dbReference>
<dbReference type="InterPro" id="IPR013078">
    <property type="entry name" value="His_Pase_superF_clade-1"/>
</dbReference>
<dbReference type="InterPro" id="IPR029033">
    <property type="entry name" value="His_PPase_superfam"/>
</dbReference>
<feature type="compositionally biased region" description="Basic residues" evidence="1">
    <location>
        <begin position="1"/>
        <end position="10"/>
    </location>
</feature>
<sequence length="552" mass="58798">MGGWVRRGRRGLAAVSCSLTDVEDDGVDRPPPPLPPPPRRQGKGRLGGLPQAPPALGARGSLRGFAAGAGPDGPKDGANRGEAGGSGSGSGTDSESSCGAGGGGAGGSDSDSLCGGVGRTPPPAPDPGRSPEGVVSSHVERQSTTPPERIDPAGAQDDKQQQPKTAAPVAAARPGQSHSQPPPLDDVRPRRRVDGRASKADSGNGNGNGTGTGNGKGDTGGGGDGGAFAGLIADRPSDRGPMGVAGLPCSTVGYGTRAEVVARLPASIMLLRHAECMTLDEHQAHERVPNHDIPLSEAGIAQARQLGRRLRPVLEAAGMHLFMYSSPFLRCSETTRYGVCTCVRPYRLIAEELREGGLVSGCREAVQLREQDWGNFQDPRVQAECKEERLRYGRFYYRFPSGESVADVYDRLTIFQDHLVRDMCAGRFAENTCVAVVTHGLTLRVFAMRWMHWTVRQFLQVYNVPNAEPVLLHKDVKPAYIAGNNAHLPFMPHHTKCLYRLTPRALELLRGADPSMATSDGCWHGRLLAPPPPEPTDPEEEERQWADVDGMI</sequence>
<accession>A0A150GGW9</accession>
<feature type="compositionally biased region" description="Basic and acidic residues" evidence="1">
    <location>
        <begin position="148"/>
        <end position="161"/>
    </location>
</feature>
<feature type="compositionally biased region" description="Gly residues" evidence="1">
    <location>
        <begin position="204"/>
        <end position="228"/>
    </location>
</feature>
<reference evidence="3" key="1">
    <citation type="journal article" date="2016" name="Nat. Commun.">
        <title>The Gonium pectorale genome demonstrates co-option of cell cycle regulation during the evolution of multicellularity.</title>
        <authorList>
            <person name="Hanschen E.R."/>
            <person name="Marriage T.N."/>
            <person name="Ferris P.J."/>
            <person name="Hamaji T."/>
            <person name="Toyoda A."/>
            <person name="Fujiyama A."/>
            <person name="Neme R."/>
            <person name="Noguchi H."/>
            <person name="Minakuchi Y."/>
            <person name="Suzuki M."/>
            <person name="Kawai-Toyooka H."/>
            <person name="Smith D.R."/>
            <person name="Sparks H."/>
            <person name="Anderson J."/>
            <person name="Bakaric R."/>
            <person name="Luria V."/>
            <person name="Karger A."/>
            <person name="Kirschner M.W."/>
            <person name="Durand P.M."/>
            <person name="Michod R.E."/>
            <person name="Nozaki H."/>
            <person name="Olson B.J."/>
        </authorList>
    </citation>
    <scope>NUCLEOTIDE SEQUENCE [LARGE SCALE GENOMIC DNA]</scope>
    <source>
        <strain evidence="3">NIES-2863</strain>
    </source>
</reference>
<evidence type="ECO:0000313" key="2">
    <source>
        <dbReference type="EMBL" id="KXZ49091.1"/>
    </source>
</evidence>